<dbReference type="eggNOG" id="COG1716">
    <property type="taxonomic scope" value="Bacteria"/>
</dbReference>
<dbReference type="EMBL" id="FNQS01000002">
    <property type="protein sequence ID" value="SEA05865.1"/>
    <property type="molecule type" value="Genomic_DNA"/>
</dbReference>
<evidence type="ECO:0000313" key="4">
    <source>
        <dbReference type="EMBL" id="SEA05865.1"/>
    </source>
</evidence>
<dbReference type="InterPro" id="IPR032030">
    <property type="entry name" value="YscD_cytoplasmic_dom"/>
</dbReference>
<evidence type="ECO:0000256" key="1">
    <source>
        <dbReference type="SAM" id="MobiDB-lite"/>
    </source>
</evidence>
<dbReference type="GeneID" id="97763779"/>
<accession>A0A1H3Y2A6</accession>
<dbReference type="SUPFAM" id="SSF49879">
    <property type="entry name" value="SMAD/FHA domain"/>
    <property type="match status" value="1"/>
</dbReference>
<dbReference type="RefSeq" id="WP_026742563.1">
    <property type="nucleotide sequence ID" value="NZ_FNQS01000002.1"/>
</dbReference>
<keyword evidence="5" id="KW-1185">Reference proteome</keyword>
<feature type="domain" description="YscD cytoplasmic" evidence="2">
    <location>
        <begin position="5"/>
        <end position="95"/>
    </location>
</feature>
<proteinExistence type="predicted"/>
<dbReference type="InterPro" id="IPR008984">
    <property type="entry name" value="SMAD_FHA_dom_sf"/>
</dbReference>
<dbReference type="CDD" id="cd00060">
    <property type="entry name" value="FHA"/>
    <property type="match status" value="1"/>
</dbReference>
<evidence type="ECO:0000313" key="5">
    <source>
        <dbReference type="Proteomes" id="UP000187280"/>
    </source>
</evidence>
<protein>
    <submittedName>
        <fullName evidence="4">Type III secretion protein D</fullName>
    </submittedName>
</protein>
<dbReference type="AlphaFoldDB" id="A0A1H3Y2A6"/>
<dbReference type="STRING" id="71657.SAMN02982996_00863"/>
<name>A0A1H3Y2A6_9GAMM</name>
<dbReference type="Pfam" id="PF16697">
    <property type="entry name" value="Yop-YscD_cpl"/>
    <property type="match status" value="1"/>
</dbReference>
<reference evidence="4 5" key="1">
    <citation type="submission" date="2016-10" db="EMBL/GenBank/DDBJ databases">
        <authorList>
            <person name="de Groot N.N."/>
        </authorList>
    </citation>
    <scope>NUCLEOTIDE SEQUENCE [LARGE SCALE GENOMIC DNA]</scope>
    <source>
        <strain evidence="4 5">ATCC 29281</strain>
    </source>
</reference>
<organism evidence="4 5">
    <name type="scientific">Lonsdalea quercina</name>
    <dbReference type="NCBI Taxonomy" id="71657"/>
    <lineage>
        <taxon>Bacteria</taxon>
        <taxon>Pseudomonadati</taxon>
        <taxon>Pseudomonadota</taxon>
        <taxon>Gammaproteobacteria</taxon>
        <taxon>Enterobacterales</taxon>
        <taxon>Pectobacteriaceae</taxon>
        <taxon>Lonsdalea</taxon>
    </lineage>
</organism>
<feature type="domain" description="YscD-like Bon-like" evidence="3">
    <location>
        <begin position="188"/>
        <end position="248"/>
    </location>
</feature>
<evidence type="ECO:0000259" key="2">
    <source>
        <dbReference type="Pfam" id="PF16697"/>
    </source>
</evidence>
<evidence type="ECO:0000259" key="3">
    <source>
        <dbReference type="Pfam" id="PF21934"/>
    </source>
</evidence>
<dbReference type="Pfam" id="PF21934">
    <property type="entry name" value="Yop-YscD_ppl_3rd"/>
    <property type="match status" value="1"/>
</dbReference>
<gene>
    <name evidence="4" type="ORF">SAMN02982996_00863</name>
</gene>
<feature type="region of interest" description="Disordered" evidence="1">
    <location>
        <begin position="100"/>
        <end position="133"/>
    </location>
</feature>
<dbReference type="Gene3D" id="2.60.200.20">
    <property type="match status" value="1"/>
</dbReference>
<dbReference type="InterPro" id="IPR053946">
    <property type="entry name" value="YscD_ppl_3rd"/>
</dbReference>
<dbReference type="Proteomes" id="UP000187280">
    <property type="component" value="Unassembled WGS sequence"/>
</dbReference>
<sequence>MFELRVLTGLHRGAALPLNGQSCCIGAADDADMVLYDPGIRDCHCLLEKQGEAWVLSALEGVVNDSEGHPVDASIALPPGTPFAAGAIWLCIVSAETPWQEEAKTDEPDPTPEPVAEEPSTPPDDVPAETPSAKTKARLPLWAKCSYLLLIGTLVLLTGSWLMQDSVAMPSAPPSDTRIPMTSLAQSAATLQAMLNERELSNVQVVQQTDRIILSGALAADQMPMINRMLVRFQQRYRVTQPIENHTRVKGDTLPFRIVQVTSGAQANVVTSNGQRLFVGDEVDGLRLVGIDNNQIEFNGKQQIKVNW</sequence>